<protein>
    <submittedName>
        <fullName evidence="3">CsbD family protein</fullName>
    </submittedName>
</protein>
<dbReference type="STRING" id="1777143.AWB82_00287"/>
<organism evidence="3 4">
    <name type="scientific">Caballeronia glebae</name>
    <dbReference type="NCBI Taxonomy" id="1777143"/>
    <lineage>
        <taxon>Bacteria</taxon>
        <taxon>Pseudomonadati</taxon>
        <taxon>Pseudomonadota</taxon>
        <taxon>Betaproteobacteria</taxon>
        <taxon>Burkholderiales</taxon>
        <taxon>Burkholderiaceae</taxon>
        <taxon>Caballeronia</taxon>
    </lineage>
</organism>
<evidence type="ECO:0000256" key="1">
    <source>
        <dbReference type="ARBA" id="ARBA00009129"/>
    </source>
</evidence>
<feature type="domain" description="CsbD-like" evidence="2">
    <location>
        <begin position="4"/>
        <end position="55"/>
    </location>
</feature>
<dbReference type="SUPFAM" id="SSF69047">
    <property type="entry name" value="Hypothetical protein YjbJ"/>
    <property type="match status" value="1"/>
</dbReference>
<evidence type="ECO:0000313" key="3">
    <source>
        <dbReference type="EMBL" id="SAK41226.1"/>
    </source>
</evidence>
<dbReference type="InterPro" id="IPR008462">
    <property type="entry name" value="CsbD"/>
</dbReference>
<evidence type="ECO:0000313" key="4">
    <source>
        <dbReference type="Proteomes" id="UP000054596"/>
    </source>
</evidence>
<dbReference type="Gene3D" id="1.10.1470.10">
    <property type="entry name" value="YjbJ"/>
    <property type="match status" value="1"/>
</dbReference>
<dbReference type="RefSeq" id="WP_086965197.1">
    <property type="nucleotide sequence ID" value="NZ_FCOJ02000001.1"/>
</dbReference>
<dbReference type="EMBL" id="FCOJ02000001">
    <property type="protein sequence ID" value="SAK41226.1"/>
    <property type="molecule type" value="Genomic_DNA"/>
</dbReference>
<dbReference type="Proteomes" id="UP000054596">
    <property type="component" value="Unassembled WGS sequence"/>
</dbReference>
<dbReference type="Pfam" id="PF05532">
    <property type="entry name" value="CsbD"/>
    <property type="match status" value="1"/>
</dbReference>
<dbReference type="PANTHER" id="PTHR34977">
    <property type="entry name" value="UPF0337 PROTEIN YJBJ"/>
    <property type="match status" value="1"/>
</dbReference>
<keyword evidence="4" id="KW-1185">Reference proteome</keyword>
<accession>A0A157Z6M7</accession>
<reference evidence="3" key="1">
    <citation type="submission" date="2016-01" db="EMBL/GenBank/DDBJ databases">
        <authorList>
            <person name="Peeters C."/>
        </authorList>
    </citation>
    <scope>NUCLEOTIDE SEQUENCE [LARGE SCALE GENOMIC DNA]</scope>
    <source>
        <strain evidence="3">LMG 29325</strain>
    </source>
</reference>
<name>A0A157Z6M7_9BURK</name>
<gene>
    <name evidence="3" type="ORF">AWB82_00287</name>
</gene>
<dbReference type="OrthoDB" id="9009977at2"/>
<dbReference type="InterPro" id="IPR050423">
    <property type="entry name" value="UPF0337_stress_rsp"/>
</dbReference>
<comment type="caution">
    <text evidence="3">The sequence shown here is derived from an EMBL/GenBank/DDBJ whole genome shotgun (WGS) entry which is preliminary data.</text>
</comment>
<dbReference type="PANTHER" id="PTHR34977:SF1">
    <property type="entry name" value="UPF0337 PROTEIN YJBJ"/>
    <property type="match status" value="1"/>
</dbReference>
<proteinExistence type="inferred from homology"/>
<dbReference type="AlphaFoldDB" id="A0A157Z6M7"/>
<dbReference type="InterPro" id="IPR036629">
    <property type="entry name" value="YjbJ_sf"/>
</dbReference>
<comment type="similarity">
    <text evidence="1">Belongs to the UPF0337 (CsbD) family.</text>
</comment>
<evidence type="ECO:0000259" key="2">
    <source>
        <dbReference type="Pfam" id="PF05532"/>
    </source>
</evidence>
<sequence>MDKNRIEGTARQMKGIVREAVGKATGSRGTQMRGAAERMAGKVQAKLGAAADAVRRIKK</sequence>